<evidence type="ECO:0000313" key="2">
    <source>
        <dbReference type="Proteomes" id="UP000321393"/>
    </source>
</evidence>
<name>A0A5A7VE05_CUCMM</name>
<evidence type="ECO:0000313" key="1">
    <source>
        <dbReference type="EMBL" id="KAA0066582.1"/>
    </source>
</evidence>
<gene>
    <name evidence="1" type="ORF">E6C27_scaffold25G001560</name>
</gene>
<sequence>MSGRLDEAGGWQLDNGTFKPSYLAMLVRMVWDRMPEYNEHVKRHSLMLSPMCQVGTRDFNRSQVLNMSFEDMMGAQPNRSSDCRSGSSGLKRKLEEQNVETVDVIRGTMKCVNDLLRAIVDWPKLARQEEDATRREVIRQLQDIPELSRLDRVRYLKIIAGNLVIMKAFLDLFADM</sequence>
<proteinExistence type="predicted"/>
<dbReference type="AlphaFoldDB" id="A0A5A7VE05"/>
<reference evidence="1 2" key="1">
    <citation type="submission" date="2019-08" db="EMBL/GenBank/DDBJ databases">
        <title>Draft genome sequences of two oriental melons (Cucumis melo L. var makuwa).</title>
        <authorList>
            <person name="Kwon S.-Y."/>
        </authorList>
    </citation>
    <scope>NUCLEOTIDE SEQUENCE [LARGE SCALE GENOMIC DNA]</scope>
    <source>
        <strain evidence="2">cv. SW 3</strain>
        <tissue evidence="1">Leaf</tissue>
    </source>
</reference>
<dbReference type="Proteomes" id="UP000321393">
    <property type="component" value="Unassembled WGS sequence"/>
</dbReference>
<comment type="caution">
    <text evidence="1">The sequence shown here is derived from an EMBL/GenBank/DDBJ whole genome shotgun (WGS) entry which is preliminary data.</text>
</comment>
<organism evidence="1 2">
    <name type="scientific">Cucumis melo var. makuwa</name>
    <name type="common">Oriental melon</name>
    <dbReference type="NCBI Taxonomy" id="1194695"/>
    <lineage>
        <taxon>Eukaryota</taxon>
        <taxon>Viridiplantae</taxon>
        <taxon>Streptophyta</taxon>
        <taxon>Embryophyta</taxon>
        <taxon>Tracheophyta</taxon>
        <taxon>Spermatophyta</taxon>
        <taxon>Magnoliopsida</taxon>
        <taxon>eudicotyledons</taxon>
        <taxon>Gunneridae</taxon>
        <taxon>Pentapetalae</taxon>
        <taxon>rosids</taxon>
        <taxon>fabids</taxon>
        <taxon>Cucurbitales</taxon>
        <taxon>Cucurbitaceae</taxon>
        <taxon>Benincaseae</taxon>
        <taxon>Cucumis</taxon>
    </lineage>
</organism>
<dbReference type="EMBL" id="SSTE01000887">
    <property type="protein sequence ID" value="KAA0066582.1"/>
    <property type="molecule type" value="Genomic_DNA"/>
</dbReference>
<protein>
    <submittedName>
        <fullName evidence="1">Retrotransposon protein</fullName>
    </submittedName>
</protein>
<accession>A0A5A7VE05</accession>
<dbReference type="OrthoDB" id="2686136at2759"/>